<reference evidence="9" key="1">
    <citation type="journal article" date="2020" name="mSystems">
        <title>Genome- and Community-Level Interaction Insights into Carbon Utilization and Element Cycling Functions of Hydrothermarchaeota in Hydrothermal Sediment.</title>
        <authorList>
            <person name="Zhou Z."/>
            <person name="Liu Y."/>
            <person name="Xu W."/>
            <person name="Pan J."/>
            <person name="Luo Z.H."/>
            <person name="Li M."/>
        </authorList>
    </citation>
    <scope>NUCLEOTIDE SEQUENCE [LARGE SCALE GENOMIC DNA]</scope>
    <source>
        <strain evidence="9">SpSt-1220</strain>
    </source>
</reference>
<dbReference type="GO" id="GO:1902600">
    <property type="term" value="P:proton transmembrane transport"/>
    <property type="evidence" value="ECO:0007669"/>
    <property type="project" value="InterPro"/>
</dbReference>
<feature type="domain" description="Cation/H+ exchanger transmembrane" evidence="8">
    <location>
        <begin position="67"/>
        <end position="243"/>
    </location>
</feature>
<evidence type="ECO:0000256" key="5">
    <source>
        <dbReference type="ARBA" id="ARBA00023065"/>
    </source>
</evidence>
<name>A0A831PIY1_9BACT</name>
<evidence type="ECO:0000256" key="6">
    <source>
        <dbReference type="ARBA" id="ARBA00023136"/>
    </source>
</evidence>
<dbReference type="InterPro" id="IPR050794">
    <property type="entry name" value="CPA2_transporter"/>
</dbReference>
<evidence type="ECO:0000256" key="7">
    <source>
        <dbReference type="SAM" id="Phobius"/>
    </source>
</evidence>
<dbReference type="InterPro" id="IPR038770">
    <property type="entry name" value="Na+/solute_symporter_sf"/>
</dbReference>
<keyword evidence="4 7" id="KW-1133">Transmembrane helix</keyword>
<dbReference type="GO" id="GO:0015297">
    <property type="term" value="F:antiporter activity"/>
    <property type="evidence" value="ECO:0007669"/>
    <property type="project" value="InterPro"/>
</dbReference>
<proteinExistence type="predicted"/>
<comment type="subcellular location">
    <subcellularLocation>
        <location evidence="1">Membrane</location>
        <topology evidence="1">Multi-pass membrane protein</topology>
    </subcellularLocation>
</comment>
<keyword evidence="5" id="KW-0406">Ion transport</keyword>
<dbReference type="Proteomes" id="UP000886162">
    <property type="component" value="Unassembled WGS sequence"/>
</dbReference>
<dbReference type="InterPro" id="IPR006153">
    <property type="entry name" value="Cation/H_exchanger_TM"/>
</dbReference>
<evidence type="ECO:0000256" key="1">
    <source>
        <dbReference type="ARBA" id="ARBA00004141"/>
    </source>
</evidence>
<organism evidence="9">
    <name type="scientific">Geoalkalibacter subterraneus</name>
    <dbReference type="NCBI Taxonomy" id="483547"/>
    <lineage>
        <taxon>Bacteria</taxon>
        <taxon>Pseudomonadati</taxon>
        <taxon>Thermodesulfobacteriota</taxon>
        <taxon>Desulfuromonadia</taxon>
        <taxon>Desulfuromonadales</taxon>
        <taxon>Geoalkalibacteraceae</taxon>
        <taxon>Geoalkalibacter</taxon>
    </lineage>
</organism>
<dbReference type="Pfam" id="PF00999">
    <property type="entry name" value="Na_H_Exchanger"/>
    <property type="match status" value="1"/>
</dbReference>
<protein>
    <recommendedName>
        <fullName evidence="8">Cation/H+ exchanger transmembrane domain-containing protein</fullName>
    </recommendedName>
</protein>
<evidence type="ECO:0000313" key="9">
    <source>
        <dbReference type="EMBL" id="HDR47119.1"/>
    </source>
</evidence>
<evidence type="ECO:0000256" key="4">
    <source>
        <dbReference type="ARBA" id="ARBA00022989"/>
    </source>
</evidence>
<sequence length="252" mass="27079">MSNSEPPPPFYLLLSRRLLKLFLLHLNCSTEHLGSEQNRRGYMDALTPHEITALFLALGLLLATARGLGELAQRYNLPSVLGEISAGILWGPTIFGALIPDWHTFLFPRTGGGALAFDGLTTLAIVLFLLVAGMEVDLSTVWRQGKTALWVALAGMLLPFSFGFAAAWWTPGLVGYQAPAPPLPFALFMATALSISALPIIAKILMDLNIYRSDLGVTIIAAAVFNDLLGWLVFAVILGMIGAGHGMPLAHT</sequence>
<feature type="transmembrane region" description="Helical" evidence="7">
    <location>
        <begin position="148"/>
        <end position="171"/>
    </location>
</feature>
<dbReference type="EMBL" id="DSDO01000364">
    <property type="protein sequence ID" value="HDR47119.1"/>
    <property type="molecule type" value="Genomic_DNA"/>
</dbReference>
<evidence type="ECO:0000256" key="3">
    <source>
        <dbReference type="ARBA" id="ARBA00022692"/>
    </source>
</evidence>
<feature type="transmembrane region" description="Helical" evidence="7">
    <location>
        <begin position="119"/>
        <end position="136"/>
    </location>
</feature>
<feature type="transmembrane region" description="Helical" evidence="7">
    <location>
        <begin position="80"/>
        <end position="99"/>
    </location>
</feature>
<accession>A0A831PIY1</accession>
<evidence type="ECO:0000256" key="2">
    <source>
        <dbReference type="ARBA" id="ARBA00022448"/>
    </source>
</evidence>
<keyword evidence="2" id="KW-0813">Transport</keyword>
<dbReference type="PANTHER" id="PTHR32468">
    <property type="entry name" value="CATION/H + ANTIPORTER"/>
    <property type="match status" value="1"/>
</dbReference>
<dbReference type="Gene3D" id="1.20.1530.20">
    <property type="match status" value="1"/>
</dbReference>
<feature type="transmembrane region" description="Helical" evidence="7">
    <location>
        <begin position="51"/>
        <end position="68"/>
    </location>
</feature>
<gene>
    <name evidence="9" type="ORF">ENN94_05390</name>
</gene>
<feature type="non-terminal residue" evidence="9">
    <location>
        <position position="252"/>
    </location>
</feature>
<dbReference type="GO" id="GO:0016020">
    <property type="term" value="C:membrane"/>
    <property type="evidence" value="ECO:0007669"/>
    <property type="project" value="UniProtKB-SubCell"/>
</dbReference>
<dbReference type="PANTHER" id="PTHR32468:SF0">
    <property type="entry name" value="K(+)_H(+) ANTIPORTER 1"/>
    <property type="match status" value="1"/>
</dbReference>
<keyword evidence="6 7" id="KW-0472">Membrane</keyword>
<feature type="transmembrane region" description="Helical" evidence="7">
    <location>
        <begin position="217"/>
        <end position="243"/>
    </location>
</feature>
<evidence type="ECO:0000259" key="8">
    <source>
        <dbReference type="Pfam" id="PF00999"/>
    </source>
</evidence>
<comment type="caution">
    <text evidence="9">The sequence shown here is derived from an EMBL/GenBank/DDBJ whole genome shotgun (WGS) entry which is preliminary data.</text>
</comment>
<dbReference type="AlphaFoldDB" id="A0A831PIY1"/>
<feature type="transmembrane region" description="Helical" evidence="7">
    <location>
        <begin position="183"/>
        <end position="205"/>
    </location>
</feature>
<keyword evidence="3 7" id="KW-0812">Transmembrane</keyword>